<dbReference type="InterPro" id="IPR036388">
    <property type="entry name" value="WH-like_DNA-bd_sf"/>
</dbReference>
<evidence type="ECO:0000313" key="2">
    <source>
        <dbReference type="Proteomes" id="UP000267691"/>
    </source>
</evidence>
<organism evidence="1 2">
    <name type="scientific">Streptococcus mitis</name>
    <dbReference type="NCBI Taxonomy" id="28037"/>
    <lineage>
        <taxon>Bacteria</taxon>
        <taxon>Bacillati</taxon>
        <taxon>Bacillota</taxon>
        <taxon>Bacilli</taxon>
        <taxon>Lactobacillales</taxon>
        <taxon>Streptococcaceae</taxon>
        <taxon>Streptococcus</taxon>
        <taxon>Streptococcus mitis group</taxon>
    </lineage>
</organism>
<name>A0A428CYP6_STRMT</name>
<proteinExistence type="predicted"/>
<dbReference type="InterPro" id="IPR036390">
    <property type="entry name" value="WH_DNA-bd_sf"/>
</dbReference>
<dbReference type="Proteomes" id="UP000267691">
    <property type="component" value="Unassembled WGS sequence"/>
</dbReference>
<evidence type="ECO:0000313" key="1">
    <source>
        <dbReference type="EMBL" id="RSI84988.1"/>
    </source>
</evidence>
<evidence type="ECO:0008006" key="3">
    <source>
        <dbReference type="Google" id="ProtNLM"/>
    </source>
</evidence>
<dbReference type="Gene3D" id="1.10.10.10">
    <property type="entry name" value="Winged helix-like DNA-binding domain superfamily/Winged helix DNA-binding domain"/>
    <property type="match status" value="1"/>
</dbReference>
<reference evidence="1 2" key="1">
    <citation type="submission" date="2018-11" db="EMBL/GenBank/DDBJ databases">
        <title>Species Designations Belie Phenotypic and Genotypic Heterogeneity in Oral Streptococci.</title>
        <authorList>
            <person name="Velsko I."/>
        </authorList>
    </citation>
    <scope>NUCLEOTIDE SEQUENCE [LARGE SCALE GENOMIC DNA]</scope>
    <source>
        <strain evidence="1 2">KLC12</strain>
    </source>
</reference>
<dbReference type="EMBL" id="RJNT01000012">
    <property type="protein sequence ID" value="RSI84988.1"/>
    <property type="molecule type" value="Genomic_DNA"/>
</dbReference>
<accession>A0A428CYP6</accession>
<dbReference type="AlphaFoldDB" id="A0A428CYP6"/>
<dbReference type="SUPFAM" id="SSF46785">
    <property type="entry name" value="Winged helix' DNA-binding domain"/>
    <property type="match status" value="1"/>
</dbReference>
<sequence>MLKIQDLLYQLRLSEQVSTQLFEKKLGISLTRYHILLFLLENSPCNQMGVQERLKID</sequence>
<gene>
    <name evidence="1" type="ORF">D8853_08985</name>
</gene>
<comment type="caution">
    <text evidence="1">The sequence shown here is derived from an EMBL/GenBank/DDBJ whole genome shotgun (WGS) entry which is preliminary data.</text>
</comment>
<protein>
    <recommendedName>
        <fullName evidence="3">MarR family transcriptional regulator</fullName>
    </recommendedName>
</protein>